<gene>
    <name evidence="2" type="ORF">F511_41319</name>
</gene>
<keyword evidence="3" id="KW-1185">Reference proteome</keyword>
<evidence type="ECO:0000313" key="2">
    <source>
        <dbReference type="EMBL" id="KZV27690.1"/>
    </source>
</evidence>
<organism evidence="2 3">
    <name type="scientific">Dorcoceras hygrometricum</name>
    <dbReference type="NCBI Taxonomy" id="472368"/>
    <lineage>
        <taxon>Eukaryota</taxon>
        <taxon>Viridiplantae</taxon>
        <taxon>Streptophyta</taxon>
        <taxon>Embryophyta</taxon>
        <taxon>Tracheophyta</taxon>
        <taxon>Spermatophyta</taxon>
        <taxon>Magnoliopsida</taxon>
        <taxon>eudicotyledons</taxon>
        <taxon>Gunneridae</taxon>
        <taxon>Pentapetalae</taxon>
        <taxon>asterids</taxon>
        <taxon>lamiids</taxon>
        <taxon>Lamiales</taxon>
        <taxon>Gesneriaceae</taxon>
        <taxon>Didymocarpoideae</taxon>
        <taxon>Trichosporeae</taxon>
        <taxon>Loxocarpinae</taxon>
        <taxon>Dorcoceras</taxon>
    </lineage>
</organism>
<evidence type="ECO:0000256" key="1">
    <source>
        <dbReference type="SAM" id="MobiDB-lite"/>
    </source>
</evidence>
<evidence type="ECO:0000313" key="3">
    <source>
        <dbReference type="Proteomes" id="UP000250235"/>
    </source>
</evidence>
<feature type="region of interest" description="Disordered" evidence="1">
    <location>
        <begin position="1"/>
        <end position="29"/>
    </location>
</feature>
<protein>
    <submittedName>
        <fullName evidence="2">Uncharacterized protein</fullName>
    </submittedName>
</protein>
<name>A0A2Z7B7L2_9LAMI</name>
<dbReference type="Proteomes" id="UP000250235">
    <property type="component" value="Unassembled WGS sequence"/>
</dbReference>
<reference evidence="2 3" key="1">
    <citation type="journal article" date="2015" name="Proc. Natl. Acad. Sci. U.S.A.">
        <title>The resurrection genome of Boea hygrometrica: A blueprint for survival of dehydration.</title>
        <authorList>
            <person name="Xiao L."/>
            <person name="Yang G."/>
            <person name="Zhang L."/>
            <person name="Yang X."/>
            <person name="Zhao S."/>
            <person name="Ji Z."/>
            <person name="Zhou Q."/>
            <person name="Hu M."/>
            <person name="Wang Y."/>
            <person name="Chen M."/>
            <person name="Xu Y."/>
            <person name="Jin H."/>
            <person name="Xiao X."/>
            <person name="Hu G."/>
            <person name="Bao F."/>
            <person name="Hu Y."/>
            <person name="Wan P."/>
            <person name="Li L."/>
            <person name="Deng X."/>
            <person name="Kuang T."/>
            <person name="Xiang C."/>
            <person name="Zhu J.K."/>
            <person name="Oliver M.J."/>
            <person name="He Y."/>
        </authorList>
    </citation>
    <scope>NUCLEOTIDE SEQUENCE [LARGE SCALE GENOMIC DNA]</scope>
    <source>
        <strain evidence="3">cv. XS01</strain>
    </source>
</reference>
<accession>A0A2Z7B7L2</accession>
<feature type="compositionally biased region" description="Basic and acidic residues" evidence="1">
    <location>
        <begin position="8"/>
        <end position="22"/>
    </location>
</feature>
<proteinExistence type="predicted"/>
<dbReference type="AlphaFoldDB" id="A0A2Z7B7L2"/>
<sequence length="72" mass="8227">MLTQKLKPAGERTERTSPENFKHQQLQASTPALTQGLKWVANERAKLGELSATKIIKNRSWDRQKSTGEMFE</sequence>
<dbReference type="EMBL" id="KV010372">
    <property type="protein sequence ID" value="KZV27690.1"/>
    <property type="molecule type" value="Genomic_DNA"/>
</dbReference>